<accession>A0A0A2KRY5</accession>
<dbReference type="OrthoDB" id="4314040at2759"/>
<evidence type="ECO:0000313" key="2">
    <source>
        <dbReference type="Proteomes" id="UP000030104"/>
    </source>
</evidence>
<keyword evidence="2" id="KW-1185">Reference proteome</keyword>
<dbReference type="STRING" id="40296.A0A0A2KRY5"/>
<dbReference type="EMBL" id="JQGA01001127">
    <property type="protein sequence ID" value="KGO69678.1"/>
    <property type="molecule type" value="Genomic_DNA"/>
</dbReference>
<dbReference type="HOGENOM" id="CLU_3279677_0_0_1"/>
<dbReference type="PhylomeDB" id="A0A0A2KRY5"/>
<proteinExistence type="predicted"/>
<dbReference type="AlphaFoldDB" id="A0A0A2KRY5"/>
<protein>
    <submittedName>
        <fullName evidence="1">Uncharacterized protein</fullName>
    </submittedName>
</protein>
<gene>
    <name evidence="1" type="ORF">PITC_045380</name>
</gene>
<dbReference type="Proteomes" id="UP000030104">
    <property type="component" value="Unassembled WGS sequence"/>
</dbReference>
<reference evidence="1 2" key="1">
    <citation type="journal article" date="2015" name="Mol. Plant Microbe Interact.">
        <title>Genome, transcriptome, and functional analyses of Penicillium expansum provide new insights into secondary metabolism and pathogenicity.</title>
        <authorList>
            <person name="Ballester A.R."/>
            <person name="Marcet-Houben M."/>
            <person name="Levin E."/>
            <person name="Sela N."/>
            <person name="Selma-Lazaro C."/>
            <person name="Carmona L."/>
            <person name="Wisniewski M."/>
            <person name="Droby S."/>
            <person name="Gonzalez-Candelas L."/>
            <person name="Gabaldon T."/>
        </authorList>
    </citation>
    <scope>NUCLEOTIDE SEQUENCE [LARGE SCALE GENOMIC DNA]</scope>
    <source>
        <strain evidence="1 2">PHI-1</strain>
    </source>
</reference>
<name>A0A0A2KRY5_PENIT</name>
<organism evidence="1 2">
    <name type="scientific">Penicillium italicum</name>
    <name type="common">Blue mold</name>
    <dbReference type="NCBI Taxonomy" id="40296"/>
    <lineage>
        <taxon>Eukaryota</taxon>
        <taxon>Fungi</taxon>
        <taxon>Dikarya</taxon>
        <taxon>Ascomycota</taxon>
        <taxon>Pezizomycotina</taxon>
        <taxon>Eurotiomycetes</taxon>
        <taxon>Eurotiomycetidae</taxon>
        <taxon>Eurotiales</taxon>
        <taxon>Aspergillaceae</taxon>
        <taxon>Penicillium</taxon>
    </lineage>
</organism>
<sequence>MLNFGLASLALVAKRQQRMIRTLGQNLLSSDAKTDCNAGTL</sequence>
<evidence type="ECO:0000313" key="1">
    <source>
        <dbReference type="EMBL" id="KGO69678.1"/>
    </source>
</evidence>
<comment type="caution">
    <text evidence="1">The sequence shown here is derived from an EMBL/GenBank/DDBJ whole genome shotgun (WGS) entry which is preliminary data.</text>
</comment>